<dbReference type="GO" id="GO:0007283">
    <property type="term" value="P:spermatogenesis"/>
    <property type="evidence" value="ECO:0007669"/>
    <property type="project" value="Ensembl"/>
</dbReference>
<dbReference type="GO" id="GO:1990108">
    <property type="term" value="P:protein linear deubiquitination"/>
    <property type="evidence" value="ECO:0007669"/>
    <property type="project" value="Ensembl"/>
</dbReference>
<comment type="similarity">
    <text evidence="6">Belongs to the SPATA2 family.</text>
</comment>
<sequence length="519" mass="58486">MGKPSSMDAKYKDDLFRKYVQFHEGKVDTTPSKQKPGSDEYLRVAASTLLSLHKVDPFYRFRLIQFYEVVESSLRSLSSSSLRALHCAFSTLETMGINLFLYPWKKEFRSIKTYTGPFVYYVKSTLLEEDIRAILNYMGYVPELGTAYKLRELVETVQVKMVSFELFLAKVECEQMLEIHSQVKDKGYSELDIVSERRSSTEDVRGCSDALRRRAEGREHLTASMARVALQKSASERAAKDYYKPRVTKPSRSVDAYDSYWESRKPPLKASLSLRKEPVAADLGDDLKDEIIRPSPSLLTMSSSPHGTSDDLPPASPKNGLGLLRSSYFPHDDVDLYTDSEPRAAYRRQEAPRPDVWLLRNDAHSLYHKRSPPAKESALSKCQNCGLSCSSSLCQRCDSLLTCPPASKPSVFPSKASAHDSLAHGVSLRDKYSGQSQGLDRLPHLHPKPKPSATATSRCGFCNRPGATNTCTQCSKVSCDTCLSAYPYDPCCKKSELHKFMPNNQLNYKSTQFSHFVYR</sequence>
<evidence type="ECO:0000256" key="3">
    <source>
        <dbReference type="ARBA" id="ARBA00022490"/>
    </source>
</evidence>
<proteinExistence type="inferred from homology"/>
<keyword evidence="4" id="KW-1210">Necrosis</keyword>
<evidence type="ECO:0000256" key="1">
    <source>
        <dbReference type="ARBA" id="ARBA00004123"/>
    </source>
</evidence>
<dbReference type="GO" id="GO:0005737">
    <property type="term" value="C:cytoplasm"/>
    <property type="evidence" value="ECO:0007669"/>
    <property type="project" value="UniProtKB-SubCell"/>
</dbReference>
<organism evidence="12 13">
    <name type="scientific">Prolemur simus</name>
    <name type="common">Greater bamboo lemur</name>
    <name type="synonym">Hapalemur simus</name>
    <dbReference type="NCBI Taxonomy" id="1328070"/>
    <lineage>
        <taxon>Eukaryota</taxon>
        <taxon>Metazoa</taxon>
        <taxon>Chordata</taxon>
        <taxon>Craniata</taxon>
        <taxon>Vertebrata</taxon>
        <taxon>Euteleostomi</taxon>
        <taxon>Mammalia</taxon>
        <taxon>Eutheria</taxon>
        <taxon>Euarchontoglires</taxon>
        <taxon>Primates</taxon>
        <taxon>Strepsirrhini</taxon>
        <taxon>Lemuriformes</taxon>
        <taxon>Lemuridae</taxon>
        <taxon>Prolemur</taxon>
    </lineage>
</organism>
<name>A0A8C8ZLX2_PROSS</name>
<evidence type="ECO:0000313" key="12">
    <source>
        <dbReference type="Ensembl" id="ENSPSMP00000017734.1"/>
    </source>
</evidence>
<evidence type="ECO:0000256" key="8">
    <source>
        <dbReference type="ARBA" id="ARBA00063825"/>
    </source>
</evidence>
<evidence type="ECO:0000256" key="2">
    <source>
        <dbReference type="ARBA" id="ARBA00004496"/>
    </source>
</evidence>
<evidence type="ECO:0000256" key="7">
    <source>
        <dbReference type="ARBA" id="ARBA00056625"/>
    </source>
</evidence>
<keyword evidence="13" id="KW-1185">Reference proteome</keyword>
<reference evidence="12" key="1">
    <citation type="submission" date="2025-08" db="UniProtKB">
        <authorList>
            <consortium name="Ensembl"/>
        </authorList>
    </citation>
    <scope>IDENTIFICATION</scope>
</reference>
<dbReference type="GO" id="GO:1990381">
    <property type="term" value="F:ubiquitin-specific protease binding"/>
    <property type="evidence" value="ECO:0007669"/>
    <property type="project" value="Ensembl"/>
</dbReference>
<feature type="domain" description="Spermatogenesis-associated protein 2 PUB-like" evidence="11">
    <location>
        <begin position="15"/>
        <end position="207"/>
    </location>
</feature>
<dbReference type="GeneTree" id="ENSGT00530000063956"/>
<dbReference type="GO" id="GO:0001650">
    <property type="term" value="C:fibrillar center"/>
    <property type="evidence" value="ECO:0007669"/>
    <property type="project" value="Ensembl"/>
</dbReference>
<dbReference type="GO" id="GO:0070266">
    <property type="term" value="P:necroptotic process"/>
    <property type="evidence" value="ECO:0007669"/>
    <property type="project" value="Ensembl"/>
</dbReference>
<dbReference type="AlphaFoldDB" id="A0A8C8ZLX2"/>
<dbReference type="GO" id="GO:0044877">
    <property type="term" value="F:protein-containing complex binding"/>
    <property type="evidence" value="ECO:0007669"/>
    <property type="project" value="Ensembl"/>
</dbReference>
<gene>
    <name evidence="12" type="primary">SPATA2</name>
</gene>
<evidence type="ECO:0000256" key="9">
    <source>
        <dbReference type="ARBA" id="ARBA00071327"/>
    </source>
</evidence>
<dbReference type="GO" id="GO:0050727">
    <property type="term" value="P:regulation of inflammatory response"/>
    <property type="evidence" value="ECO:0007669"/>
    <property type="project" value="Ensembl"/>
</dbReference>
<comment type="function">
    <text evidence="7">Bridging factor that mediates the recruitment of CYLD to the LUBAC complex, thereby regulating TNF-alpha-induced necroptosis. Acts as a direct binding intermediate that bridges RNF31/HOIP, the catalytic subunit of the LUBAC complex, and the deubiquitinase (CYLD), thereby recruiting CYLD to the TNF-R1 signaling complex (TNF-RSC). Required to activate the 'Met-1'- (linear) and 'Lys-63'-linked deubiquitinase activities of CYLD. Controls the kinase activity of RIPK1 and TNF-alpha-induced necroptosis by promoting 'Met-1'-linked deubiquitination of RIPK1 by CYLD.</text>
</comment>
<protein>
    <recommendedName>
        <fullName evidence="9">Spermatogenesis-associated protein 2</fullName>
    </recommendedName>
</protein>
<dbReference type="GO" id="GO:0060544">
    <property type="term" value="P:regulation of necroptotic process"/>
    <property type="evidence" value="ECO:0007669"/>
    <property type="project" value="Ensembl"/>
</dbReference>
<comment type="subcellular location">
    <subcellularLocation>
        <location evidence="2">Cytoplasm</location>
    </subcellularLocation>
    <subcellularLocation>
        <location evidence="1">Nucleus</location>
    </subcellularLocation>
</comment>
<dbReference type="Gene3D" id="1.20.58.2190">
    <property type="match status" value="1"/>
</dbReference>
<dbReference type="Pfam" id="PF21388">
    <property type="entry name" value="SPATA2_PUB-like"/>
    <property type="match status" value="1"/>
</dbReference>
<dbReference type="Ensembl" id="ENSPSMT00000020607.1">
    <property type="protein sequence ID" value="ENSPSMP00000017734.1"/>
    <property type="gene ID" value="ENSPSMG00000012618.1"/>
</dbReference>
<evidence type="ECO:0000259" key="11">
    <source>
        <dbReference type="Pfam" id="PF21388"/>
    </source>
</evidence>
<feature type="region of interest" description="Disordered" evidence="10">
    <location>
        <begin position="433"/>
        <end position="455"/>
    </location>
</feature>
<feature type="region of interest" description="Disordered" evidence="10">
    <location>
        <begin position="296"/>
        <end position="321"/>
    </location>
</feature>
<reference evidence="12" key="2">
    <citation type="submission" date="2025-09" db="UniProtKB">
        <authorList>
            <consortium name="Ensembl"/>
        </authorList>
    </citation>
    <scope>IDENTIFICATION</scope>
</reference>
<dbReference type="GO" id="GO:0010803">
    <property type="term" value="P:regulation of tumor necrosis factor-mediated signaling pathway"/>
    <property type="evidence" value="ECO:0007669"/>
    <property type="project" value="Ensembl"/>
</dbReference>
<evidence type="ECO:0000313" key="13">
    <source>
        <dbReference type="Proteomes" id="UP000694414"/>
    </source>
</evidence>
<keyword evidence="5" id="KW-0539">Nucleus</keyword>
<dbReference type="Proteomes" id="UP000694414">
    <property type="component" value="Unplaced"/>
</dbReference>
<dbReference type="InterPro" id="IPR048839">
    <property type="entry name" value="SPATA2_PUB-like"/>
</dbReference>
<accession>A0A8C8ZLX2</accession>
<keyword evidence="3" id="KW-0963">Cytoplasm</keyword>
<dbReference type="FunFam" id="1.20.58.2190:FF:000002">
    <property type="entry name" value="spermatogenesis-associated protein 2"/>
    <property type="match status" value="1"/>
</dbReference>
<dbReference type="GO" id="GO:0070536">
    <property type="term" value="P:protein K63-linked deubiquitination"/>
    <property type="evidence" value="ECO:0007669"/>
    <property type="project" value="Ensembl"/>
</dbReference>
<dbReference type="PANTHER" id="PTHR15326">
    <property type="entry name" value="SPERMATOGENESIS-ASSOCIATED PROTEIN 2/TAMOZHENNIC"/>
    <property type="match status" value="1"/>
</dbReference>
<evidence type="ECO:0000256" key="5">
    <source>
        <dbReference type="ARBA" id="ARBA00023242"/>
    </source>
</evidence>
<feature type="compositionally biased region" description="Low complexity" evidence="10">
    <location>
        <begin position="296"/>
        <end position="305"/>
    </location>
</feature>
<evidence type="ECO:0000256" key="10">
    <source>
        <dbReference type="SAM" id="MobiDB-lite"/>
    </source>
</evidence>
<dbReference type="GO" id="GO:0030159">
    <property type="term" value="F:signaling receptor complex adaptor activity"/>
    <property type="evidence" value="ECO:0007669"/>
    <property type="project" value="Ensembl"/>
</dbReference>
<dbReference type="PANTHER" id="PTHR15326:SF8">
    <property type="entry name" value="SPERMATOGENESIS-ASSOCIATED PROTEIN 2"/>
    <property type="match status" value="1"/>
</dbReference>
<evidence type="ECO:0000256" key="6">
    <source>
        <dbReference type="ARBA" id="ARBA00038142"/>
    </source>
</evidence>
<dbReference type="GO" id="GO:0005654">
    <property type="term" value="C:nucleoplasm"/>
    <property type="evidence" value="ECO:0007669"/>
    <property type="project" value="Ensembl"/>
</dbReference>
<dbReference type="GO" id="GO:0072520">
    <property type="term" value="P:seminiferous tubule development"/>
    <property type="evidence" value="ECO:0007669"/>
    <property type="project" value="Ensembl"/>
</dbReference>
<evidence type="ECO:0000256" key="4">
    <source>
        <dbReference type="ARBA" id="ARBA00022590"/>
    </source>
</evidence>
<comment type="subunit">
    <text evidence="8">Interacts (via the PIM motif) with RNF31/HOIP (via the PUB domain); the interaction is direct. Interacts (via the PUB domain) with CYLD; the interaction is direct.</text>
</comment>